<gene>
    <name evidence="4" type="primary">moaD</name>
    <name evidence="4" type="ORF">OQ497_08950</name>
</gene>
<keyword evidence="5" id="KW-1185">Reference proteome</keyword>
<dbReference type="CDD" id="cd00754">
    <property type="entry name" value="Ubl_MoaD"/>
    <property type="match status" value="1"/>
</dbReference>
<reference evidence="4 5" key="1">
    <citation type="submission" date="2022-11" db="EMBL/GenBank/DDBJ databases">
        <title>Genome sequencing of Acetobacter type strain.</title>
        <authorList>
            <person name="Heo J."/>
            <person name="Lee D."/>
            <person name="Han B.-H."/>
            <person name="Hong S.-B."/>
            <person name="Kwon S.-W."/>
        </authorList>
    </citation>
    <scope>NUCLEOTIDE SEQUENCE [LARGE SCALE GENOMIC DNA]</scope>
    <source>
        <strain evidence="4 5">KACC 21253</strain>
    </source>
</reference>
<dbReference type="NCBIfam" id="TIGR01682">
    <property type="entry name" value="moaD"/>
    <property type="match status" value="1"/>
</dbReference>
<evidence type="ECO:0000256" key="1">
    <source>
        <dbReference type="ARBA" id="ARBA00022741"/>
    </source>
</evidence>
<dbReference type="EMBL" id="JAPIUZ010000004">
    <property type="protein sequence ID" value="MCX2564086.1"/>
    <property type="molecule type" value="Genomic_DNA"/>
</dbReference>
<comment type="caution">
    <text evidence="4">The sequence shown here is derived from an EMBL/GenBank/DDBJ whole genome shotgun (WGS) entry which is preliminary data.</text>
</comment>
<evidence type="ECO:0000256" key="2">
    <source>
        <dbReference type="ARBA" id="ARBA00024200"/>
    </source>
</evidence>
<evidence type="ECO:0000313" key="5">
    <source>
        <dbReference type="Proteomes" id="UP001301152"/>
    </source>
</evidence>
<dbReference type="PANTHER" id="PTHR33359:SF1">
    <property type="entry name" value="MOLYBDOPTERIN SYNTHASE SULFUR CARRIER SUBUNIT"/>
    <property type="match status" value="1"/>
</dbReference>
<proteinExistence type="inferred from homology"/>
<dbReference type="Pfam" id="PF02597">
    <property type="entry name" value="ThiS"/>
    <property type="match status" value="1"/>
</dbReference>
<dbReference type="InterPro" id="IPR044672">
    <property type="entry name" value="MOCS2A"/>
</dbReference>
<dbReference type="InterPro" id="IPR012675">
    <property type="entry name" value="Beta-grasp_dom_sf"/>
</dbReference>
<dbReference type="SUPFAM" id="SSF54285">
    <property type="entry name" value="MoaD/ThiS"/>
    <property type="match status" value="1"/>
</dbReference>
<evidence type="ECO:0000256" key="3">
    <source>
        <dbReference type="ARBA" id="ARBA00024247"/>
    </source>
</evidence>
<dbReference type="InterPro" id="IPR016155">
    <property type="entry name" value="Mopterin_synth/thiamin_S_b"/>
</dbReference>
<dbReference type="InterPro" id="IPR003749">
    <property type="entry name" value="ThiS/MoaD-like"/>
</dbReference>
<name>A0ABT3QFR0_9PROT</name>
<protein>
    <recommendedName>
        <fullName evidence="3">Molybdopterin synthase sulfur carrier subunit</fullName>
    </recommendedName>
</protein>
<keyword evidence="1" id="KW-0547">Nucleotide-binding</keyword>
<dbReference type="RefSeq" id="WP_086554230.1">
    <property type="nucleotide sequence ID" value="NZ_JAERKX010000002.1"/>
</dbReference>
<sequence>MAKIKVLYFASLREQLGYAEDIIDVPQAGFDIQSLITLLGEKKPQVKAVLTETPRLRAALNQTLVSFTTAVKPGDEVAFFPPMTGG</sequence>
<organism evidence="4 5">
    <name type="scientific">Acetobacter thailandicus</name>
    <dbReference type="NCBI Taxonomy" id="1502842"/>
    <lineage>
        <taxon>Bacteria</taxon>
        <taxon>Pseudomonadati</taxon>
        <taxon>Pseudomonadota</taxon>
        <taxon>Alphaproteobacteria</taxon>
        <taxon>Acetobacterales</taxon>
        <taxon>Acetobacteraceae</taxon>
        <taxon>Acetobacter</taxon>
    </lineage>
</organism>
<evidence type="ECO:0000313" key="4">
    <source>
        <dbReference type="EMBL" id="MCX2564086.1"/>
    </source>
</evidence>
<accession>A0ABT3QFR0</accession>
<dbReference type="PANTHER" id="PTHR33359">
    <property type="entry name" value="MOLYBDOPTERIN SYNTHASE SULFUR CARRIER SUBUNIT"/>
    <property type="match status" value="1"/>
</dbReference>
<comment type="similarity">
    <text evidence="2">Belongs to the MoaD family.</text>
</comment>
<dbReference type="Gene3D" id="3.10.20.30">
    <property type="match status" value="1"/>
</dbReference>
<dbReference type="Proteomes" id="UP001301152">
    <property type="component" value="Unassembled WGS sequence"/>
</dbReference>